<organism evidence="1">
    <name type="scientific">Aspergillus flavus</name>
    <dbReference type="NCBI Taxonomy" id="5059"/>
    <lineage>
        <taxon>Eukaryota</taxon>
        <taxon>Fungi</taxon>
        <taxon>Dikarya</taxon>
        <taxon>Ascomycota</taxon>
        <taxon>Pezizomycotina</taxon>
        <taxon>Eurotiomycetes</taxon>
        <taxon>Eurotiomycetidae</taxon>
        <taxon>Eurotiales</taxon>
        <taxon>Aspergillaceae</taxon>
        <taxon>Aspergillus</taxon>
        <taxon>Aspergillus subgen. Circumdati</taxon>
    </lineage>
</organism>
<accession>A0A5N6H7W9</accession>
<dbReference type="EMBL" id="ML734566">
    <property type="protein sequence ID" value="KAB8250328.1"/>
    <property type="molecule type" value="Genomic_DNA"/>
</dbReference>
<reference evidence="1" key="1">
    <citation type="submission" date="2019-04" db="EMBL/GenBank/DDBJ databases">
        <title>Friends and foes A comparative genomics study of 23 Aspergillus species from section Flavi.</title>
        <authorList>
            <consortium name="DOE Joint Genome Institute"/>
            <person name="Kjaerbolling I."/>
            <person name="Vesth T."/>
            <person name="Frisvad J.C."/>
            <person name="Nybo J.L."/>
            <person name="Theobald S."/>
            <person name="Kildgaard S."/>
            <person name="Isbrandt T."/>
            <person name="Kuo A."/>
            <person name="Sato A."/>
            <person name="Lyhne E.K."/>
            <person name="Kogle M.E."/>
            <person name="Wiebenga A."/>
            <person name="Kun R.S."/>
            <person name="Lubbers R.J."/>
            <person name="Makela M.R."/>
            <person name="Barry K."/>
            <person name="Chovatia M."/>
            <person name="Clum A."/>
            <person name="Daum C."/>
            <person name="Haridas S."/>
            <person name="He G."/>
            <person name="LaButti K."/>
            <person name="Lipzen A."/>
            <person name="Mondo S."/>
            <person name="Riley R."/>
            <person name="Salamov A."/>
            <person name="Simmons B.A."/>
            <person name="Magnuson J.K."/>
            <person name="Henrissat B."/>
            <person name="Mortensen U.H."/>
            <person name="Larsen T.O."/>
            <person name="Devries R.P."/>
            <person name="Grigoriev I.V."/>
            <person name="Machida M."/>
            <person name="Baker S.E."/>
            <person name="Andersen M.R."/>
        </authorList>
    </citation>
    <scope>NUCLEOTIDE SEQUENCE [LARGE SCALE GENOMIC DNA]</scope>
    <source>
        <strain evidence="1">CBS 121.62</strain>
    </source>
</reference>
<proteinExistence type="predicted"/>
<sequence length="308" mass="34895">MSFFLLKVRVQRDFLVSSKILSMASPVFTKLFSPNFSEGMQMEFSSCPILSLHEDDTAAMRTITRILHYQEPTPASPITAETFATLAYHCNKYDCTRAIWPWTFKWFNDFQSITTAEEYGYLLLAAHFFRSVEHFLQLSPNFSAQWETVQTIDLLPEPVQSILMDRIETLLNQIHVELQAVEHLLRSNQTCYATGGLVCTNCGRTPPSGARQCRPCKNTDLITKYCNSDSRIADYFAALTTARLWSSVEPFPSCSAAEIASRISQAKEFLRHSCQASAGPLKPELNMLVMRVTGIKHNTKGLDLYSLY</sequence>
<dbReference type="InterPro" id="IPR011333">
    <property type="entry name" value="SKP1/BTB/POZ_sf"/>
</dbReference>
<evidence type="ECO:0008006" key="2">
    <source>
        <dbReference type="Google" id="ProtNLM"/>
    </source>
</evidence>
<dbReference type="AlphaFoldDB" id="A0A5N6H7W9"/>
<dbReference type="Gene3D" id="3.30.710.10">
    <property type="entry name" value="Potassium Channel Kv1.1, Chain A"/>
    <property type="match status" value="1"/>
</dbReference>
<evidence type="ECO:0000313" key="1">
    <source>
        <dbReference type="EMBL" id="KAB8250328.1"/>
    </source>
</evidence>
<dbReference type="Proteomes" id="UP000325434">
    <property type="component" value="Unassembled WGS sequence"/>
</dbReference>
<protein>
    <recommendedName>
        <fullName evidence="2">BTB domain-containing protein</fullName>
    </recommendedName>
</protein>
<gene>
    <name evidence="1" type="ORF">BDV35DRAFT_401428</name>
</gene>
<name>A0A5N6H7W9_ASPFL</name>